<evidence type="ECO:0000313" key="9">
    <source>
        <dbReference type="Proteomes" id="UP000249725"/>
    </source>
</evidence>
<dbReference type="Gene3D" id="3.40.30.10">
    <property type="entry name" value="Glutaredoxin"/>
    <property type="match status" value="1"/>
</dbReference>
<dbReference type="InterPro" id="IPR044862">
    <property type="entry name" value="Pro_4_hyd_alph_FE2OG_OXY"/>
</dbReference>
<dbReference type="EMBL" id="QFYR01000003">
    <property type="protein sequence ID" value="RAK52270.1"/>
    <property type="molecule type" value="Genomic_DNA"/>
</dbReference>
<dbReference type="InterPro" id="IPR006620">
    <property type="entry name" value="Pro_4_hyd_alph"/>
</dbReference>
<keyword evidence="9" id="KW-1185">Reference proteome</keyword>
<dbReference type="PROSITE" id="PS51471">
    <property type="entry name" value="FE2OG_OXY"/>
    <property type="match status" value="1"/>
</dbReference>
<protein>
    <submittedName>
        <fullName evidence="8">2OG-Fe(II) oxygenase</fullName>
    </submittedName>
</protein>
<name>A0A328AC97_9CAUL</name>
<dbReference type="RefSeq" id="WP_111515594.1">
    <property type="nucleotide sequence ID" value="NZ_QFYR01000003.1"/>
</dbReference>
<dbReference type="SUPFAM" id="SSF52833">
    <property type="entry name" value="Thioredoxin-like"/>
    <property type="match status" value="1"/>
</dbReference>
<feature type="domain" description="Fe2OG dioxygenase" evidence="7">
    <location>
        <begin position="238"/>
        <end position="332"/>
    </location>
</feature>
<dbReference type="SMART" id="SM00702">
    <property type="entry name" value="P4Hc"/>
    <property type="match status" value="1"/>
</dbReference>
<evidence type="ECO:0000256" key="2">
    <source>
        <dbReference type="ARBA" id="ARBA00022723"/>
    </source>
</evidence>
<keyword evidence="4" id="KW-0223">Dioxygenase</keyword>
<dbReference type="OrthoDB" id="255432at2"/>
<accession>A0A328AC97</accession>
<gene>
    <name evidence="8" type="ORF">DJ018_14100</name>
</gene>
<keyword evidence="6" id="KW-0408">Iron</keyword>
<comment type="cofactor">
    <cofactor evidence="1">
        <name>L-ascorbate</name>
        <dbReference type="ChEBI" id="CHEBI:38290"/>
    </cofactor>
</comment>
<dbReference type="Proteomes" id="UP000249725">
    <property type="component" value="Unassembled WGS sequence"/>
</dbReference>
<dbReference type="Gene3D" id="2.60.120.620">
    <property type="entry name" value="q2cbj1_9rhob like domain"/>
    <property type="match status" value="1"/>
</dbReference>
<dbReference type="AlphaFoldDB" id="A0A328AC97"/>
<keyword evidence="2" id="KW-0479">Metal-binding</keyword>
<organism evidence="8 9">
    <name type="scientific">Phenylobacterium deserti</name>
    <dbReference type="NCBI Taxonomy" id="1914756"/>
    <lineage>
        <taxon>Bacteria</taxon>
        <taxon>Pseudomonadati</taxon>
        <taxon>Pseudomonadota</taxon>
        <taxon>Alphaproteobacteria</taxon>
        <taxon>Caulobacterales</taxon>
        <taxon>Caulobacteraceae</taxon>
        <taxon>Phenylobacterium</taxon>
    </lineage>
</organism>
<evidence type="ECO:0000256" key="4">
    <source>
        <dbReference type="ARBA" id="ARBA00022964"/>
    </source>
</evidence>
<evidence type="ECO:0000256" key="6">
    <source>
        <dbReference type="ARBA" id="ARBA00023004"/>
    </source>
</evidence>
<dbReference type="InterPro" id="IPR036249">
    <property type="entry name" value="Thioredoxin-like_sf"/>
</dbReference>
<evidence type="ECO:0000259" key="7">
    <source>
        <dbReference type="PROSITE" id="PS51471"/>
    </source>
</evidence>
<evidence type="ECO:0000256" key="3">
    <source>
        <dbReference type="ARBA" id="ARBA00022896"/>
    </source>
</evidence>
<dbReference type="GO" id="GO:0005506">
    <property type="term" value="F:iron ion binding"/>
    <property type="evidence" value="ECO:0007669"/>
    <property type="project" value="InterPro"/>
</dbReference>
<evidence type="ECO:0000313" key="8">
    <source>
        <dbReference type="EMBL" id="RAK52270.1"/>
    </source>
</evidence>
<sequence>MSIAVGEPVPWFRAATPSQPEFSFDTVAGRYVLMVFLPRDADRRGEVLAALSENLATFDNRRLTALAVVRDAATAVGVKDLKALHWILDLDDRISRKFDVAADDGVDRPAWLLLDPTLRLLRRWNVGEEQALFAALPKLPPPERHAGPIIPAPVLIAPRIFEPAFCQQLIDLLESDGGGAFSGVMRDRGQRTVVVMDDLKKRRDVLITDPDLQTAIRRRLKARLFPMINRAFGFKVTRIERYLVSCYAAEDGGVFHAHRDNTTQGTAHRKFAGSINLNDSFEGGDLRFPEFGPATYRPPVGGSCVFGCGLLHEATPVTSGRRYAFLPFFYDEAGQSLLDAYRERIAETAVEAN</sequence>
<dbReference type="InterPro" id="IPR005123">
    <property type="entry name" value="Oxoglu/Fe-dep_dioxygenase_dom"/>
</dbReference>
<dbReference type="GO" id="GO:0031418">
    <property type="term" value="F:L-ascorbic acid binding"/>
    <property type="evidence" value="ECO:0007669"/>
    <property type="project" value="UniProtKB-KW"/>
</dbReference>
<proteinExistence type="predicted"/>
<reference evidence="9" key="1">
    <citation type="submission" date="2018-05" db="EMBL/GenBank/DDBJ databases">
        <authorList>
            <person name="Li X."/>
        </authorList>
    </citation>
    <scope>NUCLEOTIDE SEQUENCE [LARGE SCALE GENOMIC DNA]</scope>
    <source>
        <strain evidence="9">YIM 73061</strain>
    </source>
</reference>
<dbReference type="GO" id="GO:0051213">
    <property type="term" value="F:dioxygenase activity"/>
    <property type="evidence" value="ECO:0007669"/>
    <property type="project" value="UniProtKB-KW"/>
</dbReference>
<evidence type="ECO:0000256" key="1">
    <source>
        <dbReference type="ARBA" id="ARBA00001961"/>
    </source>
</evidence>
<evidence type="ECO:0000256" key="5">
    <source>
        <dbReference type="ARBA" id="ARBA00023002"/>
    </source>
</evidence>
<dbReference type="GO" id="GO:0016705">
    <property type="term" value="F:oxidoreductase activity, acting on paired donors, with incorporation or reduction of molecular oxygen"/>
    <property type="evidence" value="ECO:0007669"/>
    <property type="project" value="InterPro"/>
</dbReference>
<comment type="caution">
    <text evidence="8">The sequence shown here is derived from an EMBL/GenBank/DDBJ whole genome shotgun (WGS) entry which is preliminary data.</text>
</comment>
<keyword evidence="3" id="KW-0847">Vitamin C</keyword>
<dbReference type="Pfam" id="PF13640">
    <property type="entry name" value="2OG-FeII_Oxy_3"/>
    <property type="match status" value="1"/>
</dbReference>
<keyword evidence="5" id="KW-0560">Oxidoreductase</keyword>